<gene>
    <name evidence="1" type="ORF">SMC6_00255</name>
</gene>
<comment type="caution">
    <text evidence="1">The sequence shown here is derived from an EMBL/GenBank/DDBJ whole genome shotgun (WGS) entry which is preliminary data.</text>
</comment>
<name>A0A398D8T8_9BACT</name>
<accession>A0A398D8T8</accession>
<dbReference type="AlphaFoldDB" id="A0A398D8T8"/>
<feature type="non-terminal residue" evidence="1">
    <location>
        <position position="1"/>
    </location>
</feature>
<reference evidence="1 2" key="1">
    <citation type="submission" date="2018-09" db="EMBL/GenBank/DDBJ databases">
        <title>Discovery and Ecogenomic Context for Candidatus Cryosericales, a Global Caldiserica Order Active in Thawing Permafrost.</title>
        <authorList>
            <person name="Martinez M.A."/>
            <person name="Woodcroft B.J."/>
            <person name="Ignacio Espinoza J.C."/>
            <person name="Zayed A."/>
            <person name="Singleton C.M."/>
            <person name="Boyd J."/>
            <person name="Li Y.-F."/>
            <person name="Purvine S."/>
            <person name="Maughan H."/>
            <person name="Hodgkins S.B."/>
            <person name="Anderson D."/>
            <person name="Sederholm M."/>
            <person name="Temperton B."/>
            <person name="Saleska S.R."/>
            <person name="Tyson G.W."/>
            <person name="Rich V.I."/>
        </authorList>
    </citation>
    <scope>NUCLEOTIDE SEQUENCE [LARGE SCALE GENOMIC DNA]</scope>
    <source>
        <strain evidence="1 2">SMC6</strain>
    </source>
</reference>
<protein>
    <submittedName>
        <fullName evidence="1">Uncharacterized protein</fullName>
    </submittedName>
</protein>
<dbReference type="Proteomes" id="UP000266260">
    <property type="component" value="Unassembled WGS sequence"/>
</dbReference>
<proteinExistence type="predicted"/>
<organism evidence="1 2">
    <name type="scientific">Candidatus Cryosericum odellii</name>
    <dbReference type="NCBI Taxonomy" id="2290917"/>
    <lineage>
        <taxon>Bacteria</taxon>
        <taxon>Pseudomonadati</taxon>
        <taxon>Caldisericota/Cryosericota group</taxon>
        <taxon>Candidatus Cryosericota</taxon>
        <taxon>Candidatus Cryosericia</taxon>
        <taxon>Candidatus Cryosericales</taxon>
        <taxon>Candidatus Cryosericaceae</taxon>
        <taxon>Candidatus Cryosericum</taxon>
    </lineage>
</organism>
<evidence type="ECO:0000313" key="2">
    <source>
        <dbReference type="Proteomes" id="UP000266260"/>
    </source>
</evidence>
<evidence type="ECO:0000313" key="1">
    <source>
        <dbReference type="EMBL" id="RIE11010.1"/>
    </source>
</evidence>
<sequence>IQPRLQGCTDFVYRAWHVLLLVQCQSIDYHMKCTLIRPVYKRVCSSHESLGDKRGGVASVEEGLAGADTTLM</sequence>
<keyword evidence="2" id="KW-1185">Reference proteome</keyword>
<dbReference type="EMBL" id="QXIT01000008">
    <property type="protein sequence ID" value="RIE11010.1"/>
    <property type="molecule type" value="Genomic_DNA"/>
</dbReference>